<gene>
    <name evidence="8" type="ORF">AELLOGFF_01649</name>
</gene>
<keyword evidence="2" id="KW-1003">Cell membrane</keyword>
<dbReference type="GO" id="GO:0005886">
    <property type="term" value="C:plasma membrane"/>
    <property type="evidence" value="ECO:0007669"/>
    <property type="project" value="UniProtKB-SubCell"/>
</dbReference>
<evidence type="ECO:0000256" key="2">
    <source>
        <dbReference type="ARBA" id="ARBA00022475"/>
    </source>
</evidence>
<dbReference type="OrthoDB" id="4382082at2"/>
<organism evidence="8 9">
    <name type="scientific">Mycolicibacterium vanbaalenii</name>
    <name type="common">Mycobacterium vanbaalenii</name>
    <dbReference type="NCBI Taxonomy" id="110539"/>
    <lineage>
        <taxon>Bacteria</taxon>
        <taxon>Bacillati</taxon>
        <taxon>Actinomycetota</taxon>
        <taxon>Actinomycetes</taxon>
        <taxon>Mycobacteriales</taxon>
        <taxon>Mycobacteriaceae</taxon>
        <taxon>Mycolicibacterium</taxon>
    </lineage>
</organism>
<proteinExistence type="predicted"/>
<accession>A0A5S9R858</accession>
<dbReference type="Pfam" id="PF16708">
    <property type="entry name" value="LppA"/>
    <property type="match status" value="1"/>
</dbReference>
<evidence type="ECO:0000256" key="5">
    <source>
        <dbReference type="ARBA" id="ARBA00023139"/>
    </source>
</evidence>
<comment type="subcellular location">
    <subcellularLocation>
        <location evidence="1">Cell membrane</location>
        <topology evidence="1">Lipid-anchor</topology>
    </subcellularLocation>
</comment>
<keyword evidence="3" id="KW-0732">Signal</keyword>
<sequence length="77" mass="7958">MYLYVVFNGPVPDESWPQALDVVQRGAAQLGATDITTLVDRPGDHDVVIGGPDGGTVERDQSGRGAVGEVGLPVAPT</sequence>
<dbReference type="Proteomes" id="UP000430146">
    <property type="component" value="Unassembled WGS sequence"/>
</dbReference>
<dbReference type="InterPro" id="IPR032018">
    <property type="entry name" value="LppA/LppB/LprP"/>
</dbReference>
<evidence type="ECO:0000313" key="8">
    <source>
        <dbReference type="EMBL" id="CAA0132178.1"/>
    </source>
</evidence>
<keyword evidence="9" id="KW-1185">Reference proteome</keyword>
<protein>
    <submittedName>
        <fullName evidence="8">Uncharacterized protein</fullName>
    </submittedName>
</protein>
<reference evidence="8 9" key="1">
    <citation type="submission" date="2019-11" db="EMBL/GenBank/DDBJ databases">
        <authorList>
            <person name="Holert J."/>
        </authorList>
    </citation>
    <scope>NUCLEOTIDE SEQUENCE [LARGE SCALE GENOMIC DNA]</scope>
    <source>
        <strain evidence="8">BC8_1</strain>
    </source>
</reference>
<evidence type="ECO:0000256" key="4">
    <source>
        <dbReference type="ARBA" id="ARBA00023136"/>
    </source>
</evidence>
<keyword evidence="5" id="KW-0564">Palmitate</keyword>
<evidence type="ECO:0000256" key="6">
    <source>
        <dbReference type="ARBA" id="ARBA00023288"/>
    </source>
</evidence>
<feature type="region of interest" description="Disordered" evidence="7">
    <location>
        <begin position="54"/>
        <end position="77"/>
    </location>
</feature>
<dbReference type="EMBL" id="CACSIP010000045">
    <property type="protein sequence ID" value="CAA0132178.1"/>
    <property type="molecule type" value="Genomic_DNA"/>
</dbReference>
<keyword evidence="4" id="KW-0472">Membrane</keyword>
<evidence type="ECO:0000313" key="9">
    <source>
        <dbReference type="Proteomes" id="UP000430146"/>
    </source>
</evidence>
<dbReference type="AlphaFoldDB" id="A0A5S9R858"/>
<evidence type="ECO:0000256" key="3">
    <source>
        <dbReference type="ARBA" id="ARBA00022729"/>
    </source>
</evidence>
<evidence type="ECO:0000256" key="7">
    <source>
        <dbReference type="SAM" id="MobiDB-lite"/>
    </source>
</evidence>
<evidence type="ECO:0000256" key="1">
    <source>
        <dbReference type="ARBA" id="ARBA00004193"/>
    </source>
</evidence>
<keyword evidence="6" id="KW-0449">Lipoprotein</keyword>
<name>A0A5S9R858_MYCVN</name>
<dbReference type="Gene3D" id="3.30.2030.20">
    <property type="match status" value="1"/>
</dbReference>